<accession>A0A4Z0M890</accession>
<dbReference type="Proteomes" id="UP000298050">
    <property type="component" value="Unassembled WGS sequence"/>
</dbReference>
<keyword evidence="2" id="KW-1185">Reference proteome</keyword>
<dbReference type="RefSeq" id="WP_135441003.1">
    <property type="nucleotide sequence ID" value="NZ_SRLE01000002.1"/>
</dbReference>
<protein>
    <submittedName>
        <fullName evidence="1">Uncharacterized protein</fullName>
    </submittedName>
</protein>
<reference evidence="1 2" key="1">
    <citation type="submission" date="2019-04" db="EMBL/GenBank/DDBJ databases">
        <title>Taxonomy of novel Haliea sp. from mangrove soil of West Coast of India.</title>
        <authorList>
            <person name="Verma A."/>
            <person name="Kumar P."/>
            <person name="Krishnamurthi S."/>
        </authorList>
    </citation>
    <scope>NUCLEOTIDE SEQUENCE [LARGE SCALE GENOMIC DNA]</scope>
    <source>
        <strain evidence="1 2">SAOS-164</strain>
    </source>
</reference>
<evidence type="ECO:0000313" key="1">
    <source>
        <dbReference type="EMBL" id="TGD75751.1"/>
    </source>
</evidence>
<evidence type="ECO:0000313" key="2">
    <source>
        <dbReference type="Proteomes" id="UP000298050"/>
    </source>
</evidence>
<dbReference type="OrthoDB" id="5737974at2"/>
<dbReference type="EMBL" id="SRLE01000002">
    <property type="protein sequence ID" value="TGD75751.1"/>
    <property type="molecule type" value="Genomic_DNA"/>
</dbReference>
<proteinExistence type="predicted"/>
<comment type="caution">
    <text evidence="1">The sequence shown here is derived from an EMBL/GenBank/DDBJ whole genome shotgun (WGS) entry which is preliminary data.</text>
</comment>
<name>A0A4Z0M890_9GAMM</name>
<organism evidence="1 2">
    <name type="scientific">Mangrovimicrobium sediminis</name>
    <dbReference type="NCBI Taxonomy" id="2562682"/>
    <lineage>
        <taxon>Bacteria</taxon>
        <taxon>Pseudomonadati</taxon>
        <taxon>Pseudomonadota</taxon>
        <taxon>Gammaproteobacteria</taxon>
        <taxon>Cellvibrionales</taxon>
        <taxon>Halieaceae</taxon>
        <taxon>Mangrovimicrobium</taxon>
    </lineage>
</organism>
<sequence>MQALLDELAQRWQAMFEALARGEDLPPGRRLRAEGMAEAAVIAGIASAAELDRAMDDCYNAAFGRRLAADFGADWRQFHRFPEIPAVTRRAPVVPTTAD</sequence>
<dbReference type="AlphaFoldDB" id="A0A4Z0M890"/>
<gene>
    <name evidence="1" type="ORF">E4634_02435</name>
</gene>